<accession>C7MYF8</accession>
<dbReference type="InterPro" id="IPR036291">
    <property type="entry name" value="NAD(P)-bd_dom_sf"/>
</dbReference>
<dbReference type="HOGENOM" id="CLU_007383_1_7_11"/>
<evidence type="ECO:0000313" key="3">
    <source>
        <dbReference type="EMBL" id="ACU97377.1"/>
    </source>
</evidence>
<dbReference type="SUPFAM" id="SSF51735">
    <property type="entry name" value="NAD(P)-binding Rossmann-fold domains"/>
    <property type="match status" value="1"/>
</dbReference>
<dbReference type="PANTHER" id="PTHR43000">
    <property type="entry name" value="DTDP-D-GLUCOSE 4,6-DEHYDRATASE-RELATED"/>
    <property type="match status" value="1"/>
</dbReference>
<reference evidence="3 4" key="1">
    <citation type="journal article" date="2009" name="Stand. Genomic Sci.">
        <title>Complete genome sequence of Saccharomonospora viridis type strain (P101).</title>
        <authorList>
            <person name="Pati A."/>
            <person name="Sikorski J."/>
            <person name="Nolan M."/>
            <person name="Lapidus A."/>
            <person name="Copeland A."/>
            <person name="Glavina Del Rio T."/>
            <person name="Lucas S."/>
            <person name="Chen F."/>
            <person name="Tice H."/>
            <person name="Pitluck S."/>
            <person name="Cheng J.F."/>
            <person name="Chertkov O."/>
            <person name="Brettin T."/>
            <person name="Han C."/>
            <person name="Detter J.C."/>
            <person name="Kuske C."/>
            <person name="Bruce D."/>
            <person name="Goodwin L."/>
            <person name="Chain P."/>
            <person name="D'haeseleer P."/>
            <person name="Chen A."/>
            <person name="Palaniappan K."/>
            <person name="Ivanova N."/>
            <person name="Mavromatis K."/>
            <person name="Mikhailova N."/>
            <person name="Rohde M."/>
            <person name="Tindall B.J."/>
            <person name="Goker M."/>
            <person name="Bristow J."/>
            <person name="Eisen J.A."/>
            <person name="Markowitz V."/>
            <person name="Hugenholtz P."/>
            <person name="Kyrpides N.C."/>
            <person name="Klenk H.P."/>
        </authorList>
    </citation>
    <scope>NUCLEOTIDE SEQUENCE [LARGE SCALE GENOMIC DNA]</scope>
    <source>
        <strain evidence="4">ATCC 15386 / DSM 43017 / JCM 3036 / NBRC 12207 / P101</strain>
    </source>
</reference>
<dbReference type="InterPro" id="IPR001509">
    <property type="entry name" value="Epimerase_deHydtase"/>
</dbReference>
<keyword evidence="4" id="KW-1185">Reference proteome</keyword>
<gene>
    <name evidence="3" type="ordered locus">Svir_23780</name>
</gene>
<evidence type="ECO:0000259" key="2">
    <source>
        <dbReference type="Pfam" id="PF01370"/>
    </source>
</evidence>
<dbReference type="AlphaFoldDB" id="C7MYF8"/>
<sequence>MRVLITGAGGFLGRTLAAKLHQQGSKVTAVVRPGRDPELPAGIKLRAVDVRDRNALTAVVREQSPDAVVHLAALKSIRDSHGNEDDYRATNVDSTTNLIDALSTATSPVHVVHASTVSVYGPQQQPNEDAPTDPRNPYARTKLDAETALETAATEGRCHATVLRFANIAGGFGTVHDPNTSAIIPRVLISARNGEAVPVNGAGDSVRDYVHVQDAAEAVMAALATPRTFGRFNVGSGQGASVSDIITTAEKVTRRPIAIERKPAVDEVKHIVPDTTRIRQELDWQPQHSALADIITDAWHASGAAQAF</sequence>
<dbReference type="eggNOG" id="COG1087">
    <property type="taxonomic scope" value="Bacteria"/>
</dbReference>
<dbReference type="STRING" id="471857.Svir_23780"/>
<feature type="domain" description="NAD-dependent epimerase/dehydratase" evidence="2">
    <location>
        <begin position="3"/>
        <end position="235"/>
    </location>
</feature>
<evidence type="ECO:0000256" key="1">
    <source>
        <dbReference type="ARBA" id="ARBA00007637"/>
    </source>
</evidence>
<dbReference type="KEGG" id="svi:Svir_23780"/>
<name>C7MYF8_SACVD</name>
<dbReference type="RefSeq" id="WP_015786690.1">
    <property type="nucleotide sequence ID" value="NC_013159.1"/>
</dbReference>
<proteinExistence type="inferred from homology"/>
<protein>
    <submittedName>
        <fullName evidence="3">UDP-glucose 4-epimerase</fullName>
    </submittedName>
</protein>
<organism evidence="3 4">
    <name type="scientific">Saccharomonospora viridis (strain ATCC 15386 / DSM 43017 / JCM 3036 / CCUG 5913 / NBRC 12207 / NCIMB 9602 / P101)</name>
    <name type="common">Thermoactinomyces viridis</name>
    <dbReference type="NCBI Taxonomy" id="471857"/>
    <lineage>
        <taxon>Bacteria</taxon>
        <taxon>Bacillati</taxon>
        <taxon>Actinomycetota</taxon>
        <taxon>Actinomycetes</taxon>
        <taxon>Pseudonocardiales</taxon>
        <taxon>Pseudonocardiaceae</taxon>
        <taxon>Saccharomonospora</taxon>
    </lineage>
</organism>
<evidence type="ECO:0000313" key="4">
    <source>
        <dbReference type="Proteomes" id="UP000000841"/>
    </source>
</evidence>
<dbReference type="Gene3D" id="3.40.50.720">
    <property type="entry name" value="NAD(P)-binding Rossmann-like Domain"/>
    <property type="match status" value="1"/>
</dbReference>
<dbReference type="EMBL" id="CP001683">
    <property type="protein sequence ID" value="ACU97377.1"/>
    <property type="molecule type" value="Genomic_DNA"/>
</dbReference>
<comment type="similarity">
    <text evidence="1">Belongs to the NAD(P)-dependent epimerase/dehydratase family.</text>
</comment>
<dbReference type="Pfam" id="PF01370">
    <property type="entry name" value="Epimerase"/>
    <property type="match status" value="1"/>
</dbReference>
<dbReference type="Proteomes" id="UP000000841">
    <property type="component" value="Chromosome"/>
</dbReference>